<evidence type="ECO:0000259" key="1">
    <source>
        <dbReference type="Pfam" id="PF01636"/>
    </source>
</evidence>
<gene>
    <name evidence="2" type="ORF">ACFFK0_24750</name>
</gene>
<organism evidence="2 3">
    <name type="scientific">Paenibacillus chartarius</name>
    <dbReference type="NCBI Taxonomy" id="747481"/>
    <lineage>
        <taxon>Bacteria</taxon>
        <taxon>Bacillati</taxon>
        <taxon>Bacillota</taxon>
        <taxon>Bacilli</taxon>
        <taxon>Bacillales</taxon>
        <taxon>Paenibacillaceae</taxon>
        <taxon>Paenibacillus</taxon>
    </lineage>
</organism>
<feature type="domain" description="Aminoglycoside phosphotransferase" evidence="1">
    <location>
        <begin position="4"/>
        <end position="190"/>
    </location>
</feature>
<dbReference type="EMBL" id="JBHLWN010000100">
    <property type="protein sequence ID" value="MFC0215610.1"/>
    <property type="molecule type" value="Genomic_DNA"/>
</dbReference>
<sequence length="273" mass="30994">MSLLAQGRTAEIYAHEETDKIIKLFRSGFPEEAIRQEFAVSQQVCGLGVDAPRLFHRVLTDQRHGIVYERIEGSTMLRHLTGKPWLVWKLSRTMAELHARLHRIELSDAKGYAWRRLAQELEHQIAAAPLLGEDEKSAVIEALKRLPDGHRLCHGDFHPDNVVLGKKNWVIDWMTGTRGNPAGDAARTLVLLRCAVLPEEMPIVKKCIVQAMRHLIAKVYFTRYSQLSGLSSNQIEAWVLPVAAARLNEWIPQGEKLRLLDVVREKLGKPKRA</sequence>
<keyword evidence="3" id="KW-1185">Reference proteome</keyword>
<proteinExistence type="predicted"/>
<evidence type="ECO:0000313" key="2">
    <source>
        <dbReference type="EMBL" id="MFC0215610.1"/>
    </source>
</evidence>
<dbReference type="Gene3D" id="3.90.1200.10">
    <property type="match status" value="1"/>
</dbReference>
<dbReference type="SUPFAM" id="SSF56112">
    <property type="entry name" value="Protein kinase-like (PK-like)"/>
    <property type="match status" value="1"/>
</dbReference>
<dbReference type="InterPro" id="IPR002575">
    <property type="entry name" value="Aminoglycoside_PTrfase"/>
</dbReference>
<name>A0ABV6DSI7_9BACL</name>
<evidence type="ECO:0000313" key="3">
    <source>
        <dbReference type="Proteomes" id="UP001589776"/>
    </source>
</evidence>
<dbReference type="Pfam" id="PF01636">
    <property type="entry name" value="APH"/>
    <property type="match status" value="1"/>
</dbReference>
<dbReference type="InterPro" id="IPR011009">
    <property type="entry name" value="Kinase-like_dom_sf"/>
</dbReference>
<accession>A0ABV6DSI7</accession>
<dbReference type="RefSeq" id="WP_377473064.1">
    <property type="nucleotide sequence ID" value="NZ_JBHLWN010000100.1"/>
</dbReference>
<comment type="caution">
    <text evidence="2">The sequence shown here is derived from an EMBL/GenBank/DDBJ whole genome shotgun (WGS) entry which is preliminary data.</text>
</comment>
<dbReference type="Proteomes" id="UP001589776">
    <property type="component" value="Unassembled WGS sequence"/>
</dbReference>
<protein>
    <submittedName>
        <fullName evidence="2">Phosphotransferase family protein</fullName>
    </submittedName>
</protein>
<reference evidence="2 3" key="1">
    <citation type="submission" date="2024-09" db="EMBL/GenBank/DDBJ databases">
        <authorList>
            <person name="Sun Q."/>
            <person name="Mori K."/>
        </authorList>
    </citation>
    <scope>NUCLEOTIDE SEQUENCE [LARGE SCALE GENOMIC DNA]</scope>
    <source>
        <strain evidence="2 3">CCM 7759</strain>
    </source>
</reference>